<dbReference type="PATRIC" id="fig|74704.6.peg.1065"/>
<comment type="caution">
    <text evidence="1">The sequence shown here is derived from an EMBL/GenBank/DDBJ whole genome shotgun (WGS) entry which is preliminary data.</text>
</comment>
<protein>
    <recommendedName>
        <fullName evidence="3">Phage protein</fullName>
    </recommendedName>
</protein>
<dbReference type="AlphaFoldDB" id="A0A0M2NXE4"/>
<sequence>MNLNQLDYRVTFYENTNDGPEAGMNERNELYSCFAGMYEPTQKDVQLGNLELSKRSVTLNIRDAQPQFIPNVNQTFEIQNGMYAGLFFNVKNVAPAKSPNYVKVVGEEQ</sequence>
<dbReference type="EMBL" id="LAKJ01000018">
    <property type="protein sequence ID" value="KKI63179.1"/>
    <property type="molecule type" value="Genomic_DNA"/>
</dbReference>
<name>A0A0M2NXE4_STACC</name>
<evidence type="ECO:0000313" key="1">
    <source>
        <dbReference type="EMBL" id="KKI63179.1"/>
    </source>
</evidence>
<dbReference type="Proteomes" id="UP000034455">
    <property type="component" value="Unassembled WGS sequence"/>
</dbReference>
<evidence type="ECO:0000313" key="2">
    <source>
        <dbReference type="Proteomes" id="UP000034455"/>
    </source>
</evidence>
<accession>A0A0M2NXE4</accession>
<dbReference type="RefSeq" id="WP_019469711.1">
    <property type="nucleotide sequence ID" value="NZ_LAKJ01000018.1"/>
</dbReference>
<evidence type="ECO:0008006" key="3">
    <source>
        <dbReference type="Google" id="ProtNLM"/>
    </source>
</evidence>
<proteinExistence type="predicted"/>
<organism evidence="1 2">
    <name type="scientific">Staphylococcus cohnii subsp. cohnii</name>
    <dbReference type="NCBI Taxonomy" id="74704"/>
    <lineage>
        <taxon>Bacteria</taxon>
        <taxon>Bacillati</taxon>
        <taxon>Bacillota</taxon>
        <taxon>Bacilli</taxon>
        <taxon>Bacillales</taxon>
        <taxon>Staphylococcaceae</taxon>
        <taxon>Staphylococcus</taxon>
        <taxon>Staphylococcus cohnii species complex</taxon>
    </lineage>
</organism>
<gene>
    <name evidence="1" type="ORF">UF66_1035</name>
</gene>
<reference evidence="1 2" key="1">
    <citation type="submission" date="2015-03" db="EMBL/GenBank/DDBJ databases">
        <title>Genome Assembly of Staphylococcus cohnii subsp. cohnii strain G22B2.</title>
        <authorList>
            <person name="Nair G."/>
            <person name="Kaur G."/>
            <person name="Khatri I."/>
            <person name="Singh N.K."/>
            <person name="Sathyabama S."/>
            <person name="Maurya S.K."/>
            <person name="Subramanian S."/>
            <person name="Agrewala J.N."/>
            <person name="Mayilraj S."/>
        </authorList>
    </citation>
    <scope>NUCLEOTIDE SEQUENCE [LARGE SCALE GENOMIC DNA]</scope>
    <source>
        <strain evidence="1 2">G22B2</strain>
    </source>
</reference>